<feature type="transmembrane region" description="Helical" evidence="1">
    <location>
        <begin position="63"/>
        <end position="88"/>
    </location>
</feature>
<reference evidence="2 3" key="1">
    <citation type="submission" date="2019-06" db="EMBL/GenBank/DDBJ databases">
        <title>Sequencing the genomes of 1000 actinobacteria strains.</title>
        <authorList>
            <person name="Klenk H.-P."/>
        </authorList>
    </citation>
    <scope>NUCLEOTIDE SEQUENCE [LARGE SCALE GENOMIC DNA]</scope>
    <source>
        <strain evidence="2 3">DSM 18607</strain>
    </source>
</reference>
<dbReference type="RefSeq" id="WP_211356080.1">
    <property type="nucleotide sequence ID" value="NZ_BAAAPR010000015.1"/>
</dbReference>
<comment type="caution">
    <text evidence="2">The sequence shown here is derived from an EMBL/GenBank/DDBJ whole genome shotgun (WGS) entry which is preliminary data.</text>
</comment>
<feature type="transmembrane region" description="Helical" evidence="1">
    <location>
        <begin position="109"/>
        <end position="127"/>
    </location>
</feature>
<sequence>MRQQVATTTDAVRSRLWPLPVLAVALAVLLGLLLPVLDAAVDDQFGSTAGMLAGWLFAGDADAARTVLQAVSGSLITVTSLTFSLTVVTLQLASSQFSPRLLRTFTGDVFVQGTLGLFLGTFAYALVVLRQVRSSNGTHPEFVPRLAVSLAFVLGIAGVVTLVLFLAHLAGQVRVETMMREVHADTSRLVRDWAELDRSEPARHADVDGVLGAATQVRPLLAARSGFVTAVDLPGLARCAGDHDLVCVVDRPVGSAVVAGTPVGRVGGAAAGDRQVLDQLAGHLRTGHERTAVGDLGYGLRQVTDIVAKALSPGVNDPTTAVHGLGHLSAMLGSMTRLDLRPLVERDDAGTVRAALRLPTFADLVDEALTQPRRYGVSDPMVARRLLQLLGELAWLAGDEHRQAVDDHLGRVRRSLAAAELDHDERRDLDNAVEAVDATLHRHDRMRP</sequence>
<dbReference type="Pfam" id="PF10011">
    <property type="entry name" value="DUF2254"/>
    <property type="match status" value="1"/>
</dbReference>
<dbReference type="InterPro" id="IPR018723">
    <property type="entry name" value="DUF2254_membrane"/>
</dbReference>
<organism evidence="2 3">
    <name type="scientific">Lapillicoccus jejuensis</name>
    <dbReference type="NCBI Taxonomy" id="402171"/>
    <lineage>
        <taxon>Bacteria</taxon>
        <taxon>Bacillati</taxon>
        <taxon>Actinomycetota</taxon>
        <taxon>Actinomycetes</taxon>
        <taxon>Micrococcales</taxon>
        <taxon>Intrasporangiaceae</taxon>
        <taxon>Lapillicoccus</taxon>
    </lineage>
</organism>
<name>A0A542E4K7_9MICO</name>
<dbReference type="Proteomes" id="UP000317893">
    <property type="component" value="Unassembled WGS sequence"/>
</dbReference>
<proteinExistence type="predicted"/>
<evidence type="ECO:0000313" key="2">
    <source>
        <dbReference type="EMBL" id="TQJ10282.1"/>
    </source>
</evidence>
<evidence type="ECO:0000313" key="3">
    <source>
        <dbReference type="Proteomes" id="UP000317893"/>
    </source>
</evidence>
<dbReference type="AlphaFoldDB" id="A0A542E4K7"/>
<dbReference type="EMBL" id="VFMN01000001">
    <property type="protein sequence ID" value="TQJ10282.1"/>
    <property type="molecule type" value="Genomic_DNA"/>
</dbReference>
<keyword evidence="1" id="KW-0472">Membrane</keyword>
<feature type="transmembrane region" description="Helical" evidence="1">
    <location>
        <begin position="147"/>
        <end position="170"/>
    </location>
</feature>
<protein>
    <submittedName>
        <fullName evidence="2">Putative membrane protein</fullName>
    </submittedName>
</protein>
<keyword evidence="1" id="KW-0812">Transmembrane</keyword>
<accession>A0A542E4K7</accession>
<keyword evidence="1" id="KW-1133">Transmembrane helix</keyword>
<gene>
    <name evidence="2" type="ORF">FB458_3402</name>
</gene>
<evidence type="ECO:0000256" key="1">
    <source>
        <dbReference type="SAM" id="Phobius"/>
    </source>
</evidence>
<keyword evidence="3" id="KW-1185">Reference proteome</keyword>